<reference evidence="14" key="3">
    <citation type="submission" date="2024-03" db="EMBL/GenBank/DDBJ databases">
        <title>The Genome Sequence of Enterococcus sp. DIV0238c.</title>
        <authorList>
            <consortium name="The Broad Institute Genomics Platform"/>
            <consortium name="The Broad Institute Microbial Omics Core"/>
            <consortium name="The Broad Institute Genomic Center for Infectious Diseases"/>
            <person name="Earl A."/>
            <person name="Manson A."/>
            <person name="Gilmore M."/>
            <person name="Schwartman J."/>
            <person name="Shea T."/>
            <person name="Abouelleil A."/>
            <person name="Cao P."/>
            <person name="Chapman S."/>
            <person name="Cusick C."/>
            <person name="Young S."/>
            <person name="Neafsey D."/>
            <person name="Nusbaum C."/>
            <person name="Birren B."/>
        </authorList>
    </citation>
    <scope>NUCLEOTIDE SEQUENCE</scope>
    <source>
        <strain evidence="14">9D6_DIV0238</strain>
    </source>
</reference>
<evidence type="ECO:0000313" key="15">
    <source>
        <dbReference type="Proteomes" id="UP000196151"/>
    </source>
</evidence>
<feature type="binding site" evidence="9">
    <location>
        <begin position="238"/>
        <end position="239"/>
    </location>
    <ligand>
        <name>NAD(+)</name>
        <dbReference type="ChEBI" id="CHEBI:57540"/>
    </ligand>
</feature>
<feature type="binding site" evidence="9">
    <location>
        <position position="133"/>
    </location>
    <ligand>
        <name>NAD(+)</name>
        <dbReference type="ChEBI" id="CHEBI:57540"/>
    </ligand>
</feature>
<evidence type="ECO:0000256" key="8">
    <source>
        <dbReference type="PIRSR" id="PIRSR000183-2"/>
    </source>
</evidence>
<feature type="active site" description="Proton donor/acceptor" evidence="7">
    <location>
        <position position="95"/>
    </location>
</feature>
<keyword evidence="4 6" id="KW-0560">Oxidoreductase</keyword>
<feature type="binding site" evidence="9">
    <location>
        <position position="197"/>
    </location>
    <ligand>
        <name>NAD(+)</name>
        <dbReference type="ChEBI" id="CHEBI:57540"/>
    </ligand>
</feature>
<comment type="pathway">
    <text evidence="1">Amino-acid degradation; L-alanine degradation via dehydrogenase pathway; NH(3) and pyruvate from L-alanine: step 1/1.</text>
</comment>
<evidence type="ECO:0000259" key="11">
    <source>
        <dbReference type="SMART" id="SM01002"/>
    </source>
</evidence>
<dbReference type="InterPro" id="IPR008141">
    <property type="entry name" value="Ala_DH"/>
</dbReference>
<accession>A0A200J025</accession>
<keyword evidence="15" id="KW-1185">Reference proteome</keyword>
<feature type="domain" description="Alanine dehydrogenase/pyridine nucleotide transhydrogenase N-terminal" evidence="12">
    <location>
        <begin position="4"/>
        <end position="136"/>
    </location>
</feature>
<protein>
    <recommendedName>
        <fullName evidence="3 6">Alanine dehydrogenase</fullName>
        <ecNumber evidence="3 6">1.4.1.1</ecNumber>
    </recommendedName>
</protein>
<comment type="catalytic activity">
    <reaction evidence="6">
        <text>L-alanine + NAD(+) + H2O = pyruvate + NH4(+) + NADH + H(+)</text>
        <dbReference type="Rhea" id="RHEA:18405"/>
        <dbReference type="ChEBI" id="CHEBI:15361"/>
        <dbReference type="ChEBI" id="CHEBI:15377"/>
        <dbReference type="ChEBI" id="CHEBI:15378"/>
        <dbReference type="ChEBI" id="CHEBI:28938"/>
        <dbReference type="ChEBI" id="CHEBI:57540"/>
        <dbReference type="ChEBI" id="CHEBI:57945"/>
        <dbReference type="ChEBI" id="CHEBI:57972"/>
        <dbReference type="EC" id="1.4.1.1"/>
    </reaction>
</comment>
<dbReference type="NCBIfam" id="TIGR00518">
    <property type="entry name" value="alaDH"/>
    <property type="match status" value="1"/>
</dbReference>
<dbReference type="FunFam" id="3.40.50.720:FF:000049">
    <property type="entry name" value="Alanine dehydrogenase"/>
    <property type="match status" value="1"/>
</dbReference>
<keyword evidence="5 6" id="KW-0520">NAD</keyword>
<gene>
    <name evidence="14" type="ORF">A5889_002175</name>
    <name evidence="13" type="ORF">A5889_002861</name>
</gene>
<evidence type="ECO:0000256" key="1">
    <source>
        <dbReference type="ARBA" id="ARBA00005206"/>
    </source>
</evidence>
<dbReference type="GO" id="GO:0000286">
    <property type="term" value="F:alanine dehydrogenase activity"/>
    <property type="evidence" value="ECO:0007669"/>
    <property type="project" value="UniProtKB-UniRule"/>
</dbReference>
<keyword evidence="10" id="KW-0460">Magnesium</keyword>
<dbReference type="GO" id="GO:0046872">
    <property type="term" value="F:metal ion binding"/>
    <property type="evidence" value="ECO:0007669"/>
    <property type="project" value="UniProtKB-KW"/>
</dbReference>
<keyword evidence="9" id="KW-0547">Nucleotide-binding</keyword>
<evidence type="ECO:0000256" key="6">
    <source>
        <dbReference type="PIRNR" id="PIRNR000183"/>
    </source>
</evidence>
<reference evidence="14" key="2">
    <citation type="submission" date="2017-05" db="EMBL/GenBank/DDBJ databases">
        <authorList>
            <consortium name="The Broad Institute Genomics Platform"/>
            <consortium name="The Broad Institute Genomic Center for Infectious Diseases"/>
            <person name="Earl A."/>
            <person name="Manson A."/>
            <person name="Schwartman J."/>
            <person name="Gilmore M."/>
            <person name="Abouelleil A."/>
            <person name="Cao P."/>
            <person name="Chapman S."/>
            <person name="Cusick C."/>
            <person name="Shea T."/>
            <person name="Young S."/>
            <person name="Neafsey D."/>
            <person name="Nusbaum C."/>
            <person name="Birren B."/>
        </authorList>
    </citation>
    <scope>NUCLEOTIDE SEQUENCE</scope>
    <source>
        <strain evidence="14">9D6_DIV0238</strain>
    </source>
</reference>
<evidence type="ECO:0000259" key="12">
    <source>
        <dbReference type="SMART" id="SM01003"/>
    </source>
</evidence>
<dbReference type="SMART" id="SM01002">
    <property type="entry name" value="AlaDh_PNT_C"/>
    <property type="match status" value="1"/>
</dbReference>
<dbReference type="AlphaFoldDB" id="A0A200J025"/>
<sequence>MNIGIPKEIKNGENRVALPAAGVLDLIKHGHTVYVETDAGLGASIHDEEYAAVGATIVKTAEEAWAQELVLKVKEPLEEEYPYLREDLTLFTYLHLAANKPLAEELMKRKVKTIAYESVQLANGELPLLAPMSEIAGRLATQIGAQFLEKVPEGKGILLGGVPGVKKGKVTIIGGGISGCNAAKIALGLGADVTILDVNIKRLQEIDNQFAGAVKTLVSNHFNIQEEVKQADLVIGAVLLPGHKAPVLVTEEMVASMPEHSVIIDIAIDQGGIFETIDTVTTHGHPTYTKHGVIHYAVANMPGAVPQTATFALANATLQYVLELANKGFAQAIEQNPALLVGVNTLNGALTNPAVAADLDLTYTSVESVL</sequence>
<dbReference type="EMBL" id="NIBQ01000003">
    <property type="protein sequence ID" value="OUZ30573.1"/>
    <property type="molecule type" value="Genomic_DNA"/>
</dbReference>
<feature type="binding site" evidence="8">
    <location>
        <position position="74"/>
    </location>
    <ligand>
        <name>substrate</name>
    </ligand>
</feature>
<comment type="similarity">
    <text evidence="2 6">Belongs to the AlaDH/PNT family.</text>
</comment>
<dbReference type="SUPFAM" id="SSF51735">
    <property type="entry name" value="NAD(P)-binding Rossmann-fold domains"/>
    <property type="match status" value="1"/>
</dbReference>
<dbReference type="InterPro" id="IPR036291">
    <property type="entry name" value="NAD(P)-bd_dom_sf"/>
</dbReference>
<evidence type="ECO:0000256" key="2">
    <source>
        <dbReference type="ARBA" id="ARBA00005689"/>
    </source>
</evidence>
<evidence type="ECO:0000256" key="4">
    <source>
        <dbReference type="ARBA" id="ARBA00023002"/>
    </source>
</evidence>
<evidence type="ECO:0000256" key="10">
    <source>
        <dbReference type="PIRSR" id="PIRSR000183-4"/>
    </source>
</evidence>
<feature type="binding site" evidence="9">
    <location>
        <begin position="266"/>
        <end position="269"/>
    </location>
    <ligand>
        <name>NAD(+)</name>
        <dbReference type="ChEBI" id="CHEBI:57540"/>
    </ligand>
</feature>
<dbReference type="Pfam" id="PF05222">
    <property type="entry name" value="AlaDh_PNT_N"/>
    <property type="match status" value="1"/>
</dbReference>
<dbReference type="EC" id="1.4.1.1" evidence="3 6"/>
<evidence type="ECO:0000256" key="5">
    <source>
        <dbReference type="ARBA" id="ARBA00023027"/>
    </source>
</evidence>
<dbReference type="InterPro" id="IPR007886">
    <property type="entry name" value="AlaDH/PNT_N"/>
</dbReference>
<organism evidence="13">
    <name type="scientific">Candidatus Enterococcus dunnyi</name>
    <dbReference type="NCBI Taxonomy" id="1834192"/>
    <lineage>
        <taxon>Bacteria</taxon>
        <taxon>Bacillati</taxon>
        <taxon>Bacillota</taxon>
        <taxon>Bacilli</taxon>
        <taxon>Lactobacillales</taxon>
        <taxon>Enterococcaceae</taxon>
        <taxon>Enterococcus</taxon>
    </lineage>
</organism>
<evidence type="ECO:0000256" key="3">
    <source>
        <dbReference type="ARBA" id="ARBA00012897"/>
    </source>
</evidence>
<comment type="cofactor">
    <cofactor evidence="10">
        <name>Mg(2+)</name>
        <dbReference type="ChEBI" id="CHEBI:18420"/>
    </cofactor>
    <text evidence="10">Binds 1 Mg(2+) ion per subunit.</text>
</comment>
<dbReference type="Gene3D" id="3.40.50.720">
    <property type="entry name" value="NAD(P)-binding Rossmann-like Domain"/>
    <property type="match status" value="2"/>
</dbReference>
<feature type="binding site" evidence="9">
    <location>
        <begin position="298"/>
        <end position="301"/>
    </location>
    <ligand>
        <name>NAD(+)</name>
        <dbReference type="ChEBI" id="CHEBI:57540"/>
    </ligand>
</feature>
<proteinExistence type="inferred from homology"/>
<dbReference type="PANTHER" id="PTHR42795:SF1">
    <property type="entry name" value="ALANINE DEHYDROGENASE"/>
    <property type="match status" value="1"/>
</dbReference>
<feature type="binding site" evidence="9">
    <location>
        <position position="219"/>
    </location>
    <ligand>
        <name>NAD(+)</name>
        <dbReference type="ChEBI" id="CHEBI:57540"/>
    </ligand>
</feature>
<evidence type="ECO:0000313" key="14">
    <source>
        <dbReference type="EMBL" id="WYJ94662.1"/>
    </source>
</evidence>
<feature type="binding site" evidence="10">
    <location>
        <position position="323"/>
    </location>
    <ligand>
        <name>Mg(2+)</name>
        <dbReference type="ChEBI" id="CHEBI:18420"/>
    </ligand>
</feature>
<dbReference type="PIRSF" id="PIRSF000183">
    <property type="entry name" value="Alanine_dh"/>
    <property type="match status" value="1"/>
</dbReference>
<evidence type="ECO:0000313" key="13">
    <source>
        <dbReference type="EMBL" id="OUZ30573.1"/>
    </source>
</evidence>
<feature type="binding site" evidence="8">
    <location>
        <position position="15"/>
    </location>
    <ligand>
        <name>substrate</name>
    </ligand>
</feature>
<evidence type="ECO:0000256" key="9">
    <source>
        <dbReference type="PIRSR" id="PIRSR000183-3"/>
    </source>
</evidence>
<evidence type="ECO:0000256" key="7">
    <source>
        <dbReference type="PIRSR" id="PIRSR000183-1"/>
    </source>
</evidence>
<reference evidence="13" key="1">
    <citation type="submission" date="2017-05" db="EMBL/GenBank/DDBJ databases">
        <title>The Genome Sequence of Enterococcus sp. 9D6_DIV0238.</title>
        <authorList>
            <consortium name="The Broad Institute Genomics Platform"/>
            <consortium name="The Broad Institute Genomic Center for Infectious Diseases"/>
            <person name="Earl A."/>
            <person name="Manson A."/>
            <person name="Schwartman J."/>
            <person name="Gilmore M."/>
            <person name="Abouelleil A."/>
            <person name="Cao P."/>
            <person name="Chapman S."/>
            <person name="Cusick C."/>
            <person name="Shea T."/>
            <person name="Young S."/>
            <person name="Neafsey D."/>
            <person name="Nusbaum C."/>
            <person name="Birren B."/>
        </authorList>
    </citation>
    <scope>NUCLEOTIDE SEQUENCE [LARGE SCALE GENOMIC DNA]</scope>
    <source>
        <strain evidence="13">9D6_DIV0238</strain>
    </source>
</reference>
<feature type="active site" description="Proton donor/acceptor" evidence="7">
    <location>
        <position position="269"/>
    </location>
</feature>
<name>A0A200J025_9ENTE</name>
<dbReference type="OrthoDB" id="9804592at2"/>
<dbReference type="RefSeq" id="WP_087641921.1">
    <property type="nucleotide sequence ID" value="NZ_CP147246.1"/>
</dbReference>
<feature type="binding site" evidence="9">
    <location>
        <position position="202"/>
    </location>
    <ligand>
        <name>NAD(+)</name>
        <dbReference type="ChEBI" id="CHEBI:57540"/>
    </ligand>
</feature>
<dbReference type="CDD" id="cd05305">
    <property type="entry name" value="L-AlaDH"/>
    <property type="match status" value="1"/>
</dbReference>
<dbReference type="Pfam" id="PF01262">
    <property type="entry name" value="AlaDh_PNT_C"/>
    <property type="match status" value="1"/>
</dbReference>
<dbReference type="GO" id="GO:0005886">
    <property type="term" value="C:plasma membrane"/>
    <property type="evidence" value="ECO:0007669"/>
    <property type="project" value="TreeGrafter"/>
</dbReference>
<dbReference type="SUPFAM" id="SSF52283">
    <property type="entry name" value="Formate/glycerate dehydrogenase catalytic domain-like"/>
    <property type="match status" value="1"/>
</dbReference>
<dbReference type="EMBL" id="CP147246">
    <property type="protein sequence ID" value="WYJ94662.1"/>
    <property type="molecule type" value="Genomic_DNA"/>
</dbReference>
<feature type="domain" description="Alanine dehydrogenase/pyridine nucleotide transhydrogenase NAD(H)-binding" evidence="11">
    <location>
        <begin position="148"/>
        <end position="297"/>
    </location>
</feature>
<dbReference type="SMART" id="SM01003">
    <property type="entry name" value="AlaDh_PNT_N"/>
    <property type="match status" value="1"/>
</dbReference>
<dbReference type="Proteomes" id="UP000196151">
    <property type="component" value="Chromosome"/>
</dbReference>
<keyword evidence="10" id="KW-0479">Metal-binding</keyword>
<dbReference type="GO" id="GO:0042853">
    <property type="term" value="P:L-alanine catabolic process"/>
    <property type="evidence" value="ECO:0007669"/>
    <property type="project" value="InterPro"/>
</dbReference>
<dbReference type="PANTHER" id="PTHR42795">
    <property type="entry name" value="ALANINE DEHYDROGENASE"/>
    <property type="match status" value="1"/>
</dbReference>
<dbReference type="GO" id="GO:0000166">
    <property type="term" value="F:nucleotide binding"/>
    <property type="evidence" value="ECO:0007669"/>
    <property type="project" value="UniProtKB-KW"/>
</dbReference>
<dbReference type="InterPro" id="IPR007698">
    <property type="entry name" value="AlaDH/PNT_NAD(H)-bd"/>
</dbReference>